<protein>
    <submittedName>
        <fullName evidence="2">Uncharacterized protein</fullName>
    </submittedName>
</protein>
<organism evidence="2 3">
    <name type="scientific">Blattamonas nauphoetae</name>
    <dbReference type="NCBI Taxonomy" id="2049346"/>
    <lineage>
        <taxon>Eukaryota</taxon>
        <taxon>Metamonada</taxon>
        <taxon>Preaxostyla</taxon>
        <taxon>Oxymonadida</taxon>
        <taxon>Blattamonas</taxon>
    </lineage>
</organism>
<dbReference type="Proteomes" id="UP001281761">
    <property type="component" value="Unassembled WGS sequence"/>
</dbReference>
<gene>
    <name evidence="2" type="ORF">BLNAU_21295</name>
</gene>
<sequence length="144" mass="16243">MDSGASPYWRQESSNCRKNLTRRKDVYQQSEEELGGKNFDDSEDKTAAKNRKSRESFSISNKDKEKEDRPTTIVSEEKKERETPNKTKEVTDVIDVTLTITTIDSSSENNTHTHIGHPQSACSRLPTLSVLPAHSRIGTSVFRG</sequence>
<accession>A0ABQ9WW98</accession>
<proteinExistence type="predicted"/>
<feature type="compositionally biased region" description="Basic and acidic residues" evidence="1">
    <location>
        <begin position="61"/>
        <end position="88"/>
    </location>
</feature>
<feature type="compositionally biased region" description="Basic and acidic residues" evidence="1">
    <location>
        <begin position="34"/>
        <end position="47"/>
    </location>
</feature>
<feature type="region of interest" description="Disordered" evidence="1">
    <location>
        <begin position="1"/>
        <end position="88"/>
    </location>
</feature>
<name>A0ABQ9WW98_9EUKA</name>
<evidence type="ECO:0000313" key="3">
    <source>
        <dbReference type="Proteomes" id="UP001281761"/>
    </source>
</evidence>
<evidence type="ECO:0000256" key="1">
    <source>
        <dbReference type="SAM" id="MobiDB-lite"/>
    </source>
</evidence>
<dbReference type="EMBL" id="JARBJD010000328">
    <property type="protein sequence ID" value="KAK2943790.1"/>
    <property type="molecule type" value="Genomic_DNA"/>
</dbReference>
<keyword evidence="3" id="KW-1185">Reference proteome</keyword>
<evidence type="ECO:0000313" key="2">
    <source>
        <dbReference type="EMBL" id="KAK2943790.1"/>
    </source>
</evidence>
<reference evidence="2 3" key="1">
    <citation type="journal article" date="2022" name="bioRxiv">
        <title>Genomics of Preaxostyla Flagellates Illuminates Evolutionary Transitions and the Path Towards Mitochondrial Loss.</title>
        <authorList>
            <person name="Novak L.V.F."/>
            <person name="Treitli S.C."/>
            <person name="Pyrih J."/>
            <person name="Halakuc P."/>
            <person name="Pipaliya S.V."/>
            <person name="Vacek V."/>
            <person name="Brzon O."/>
            <person name="Soukal P."/>
            <person name="Eme L."/>
            <person name="Dacks J.B."/>
            <person name="Karnkowska A."/>
            <person name="Elias M."/>
            <person name="Hampl V."/>
        </authorList>
    </citation>
    <scope>NUCLEOTIDE SEQUENCE [LARGE SCALE GENOMIC DNA]</scope>
    <source>
        <strain evidence="2">NAU3</strain>
        <tissue evidence="2">Gut</tissue>
    </source>
</reference>
<comment type="caution">
    <text evidence="2">The sequence shown here is derived from an EMBL/GenBank/DDBJ whole genome shotgun (WGS) entry which is preliminary data.</text>
</comment>